<evidence type="ECO:0000313" key="3">
    <source>
        <dbReference type="EMBL" id="OLP04641.1"/>
    </source>
</evidence>
<evidence type="ECO:0000256" key="1">
    <source>
        <dbReference type="SAM" id="MobiDB-lite"/>
    </source>
</evidence>
<dbReference type="InterPro" id="IPR002035">
    <property type="entry name" value="VWF_A"/>
</dbReference>
<comment type="caution">
    <text evidence="3">The sequence shown here is derived from an EMBL/GenBank/DDBJ whole genome shotgun (WGS) entry which is preliminary data.</text>
</comment>
<dbReference type="AlphaFoldDB" id="A0A1Q8Y9D2"/>
<dbReference type="CDD" id="cd00198">
    <property type="entry name" value="vWFA"/>
    <property type="match status" value="1"/>
</dbReference>
<feature type="compositionally biased region" description="Basic and acidic residues" evidence="1">
    <location>
        <begin position="74"/>
        <end position="83"/>
    </location>
</feature>
<name>A0A1Q8Y9D2_9BURK</name>
<sequence length="574" mass="60507">MAGLLNVLRGTLIPGQETILAKNVEAINELMPTVLGKVWIDVLEIAQEVKTSTSTEFNIALTVRIMAVLAAHADKKTQDEKQRYVPIDEPDGRESGEPEADSEPGDTAGEGQADPDGSQEPTDEADSEPGDTAGEGQADPDGSQEPTDEADSEPGDTAGEGQADPDGSQEPTDEADSEPGDTAGEGQADPDGSQEPTDEADSEPGDTAGEGQADPDGSQEPTDEADSEPGDTAGEGQADPDGSQEPTDEADSEPGDTAGEGHDGQTTPSSCKGELGESFELPDDHIMSARQIIDDMHEETIDTELGDIISKVMEIIASSIGAAELSESTAHTDISDEAKVIASKVKRISDDLQEVLETQTKCAKRTKLSGKRLNNRVLNRVPVGNGRVFSSKTEAPGVSTAVSILFDISGSMKDSLIDGVSRDDAAMGLALGLGDVLDEYDVPFDVSAYSDRFVALKGFDDEWSEFRKADKGPSTFGGTHTGAAMQRVLEGLVCRTEDRRLVIAVTDGDTSDTEILFSTYAEAQAMGIEIASVMIGPRIPAIEALANRFGFTAKHFNKSEGLGRFAVERILEAI</sequence>
<keyword evidence="4" id="KW-1185">Reference proteome</keyword>
<dbReference type="EMBL" id="MSYM01000020">
    <property type="protein sequence ID" value="OLP04641.1"/>
    <property type="molecule type" value="Genomic_DNA"/>
</dbReference>
<accession>A0A1Q8Y9D2</accession>
<feature type="domain" description="VWFA" evidence="2">
    <location>
        <begin position="401"/>
        <end position="574"/>
    </location>
</feature>
<dbReference type="SUPFAM" id="SSF53300">
    <property type="entry name" value="vWA-like"/>
    <property type="match status" value="1"/>
</dbReference>
<dbReference type="PROSITE" id="PS50234">
    <property type="entry name" value="VWFA"/>
    <property type="match status" value="1"/>
</dbReference>
<organism evidence="3 4">
    <name type="scientific">Rhodoferax antarcticus ANT.BR</name>
    <dbReference type="NCBI Taxonomy" id="1111071"/>
    <lineage>
        <taxon>Bacteria</taxon>
        <taxon>Pseudomonadati</taxon>
        <taxon>Pseudomonadota</taxon>
        <taxon>Betaproteobacteria</taxon>
        <taxon>Burkholderiales</taxon>
        <taxon>Comamonadaceae</taxon>
        <taxon>Rhodoferax</taxon>
    </lineage>
</organism>
<gene>
    <name evidence="3" type="ORF">BLL52_4084</name>
</gene>
<dbReference type="Gene3D" id="3.40.50.410">
    <property type="entry name" value="von Willebrand factor, type A domain"/>
    <property type="match status" value="1"/>
</dbReference>
<evidence type="ECO:0000259" key="2">
    <source>
        <dbReference type="PROSITE" id="PS50234"/>
    </source>
</evidence>
<evidence type="ECO:0000313" key="4">
    <source>
        <dbReference type="Proteomes" id="UP000185911"/>
    </source>
</evidence>
<protein>
    <submittedName>
        <fullName evidence="3">von Willebrand factor type A domain protein</fullName>
    </submittedName>
</protein>
<proteinExistence type="predicted"/>
<dbReference type="InterPro" id="IPR036465">
    <property type="entry name" value="vWFA_dom_sf"/>
</dbReference>
<feature type="region of interest" description="Disordered" evidence="1">
    <location>
        <begin position="74"/>
        <end position="277"/>
    </location>
</feature>
<dbReference type="Proteomes" id="UP000185911">
    <property type="component" value="Unassembled WGS sequence"/>
</dbReference>
<reference evidence="3 4" key="1">
    <citation type="submission" date="2017-01" db="EMBL/GenBank/DDBJ databases">
        <title>Genome sequence of Rhodoferax antarcticus ANT.BR, a psychrophilic purple nonsulfur bacterium from an Antarctic microbial mat.</title>
        <authorList>
            <person name="Baker J."/>
            <person name="Riester C."/>
            <person name="Skinner B."/>
            <person name="Newell A."/>
            <person name="Swingley W."/>
            <person name="Madigan M."/>
            <person name="Jung D."/>
            <person name="Asao M."/>
            <person name="Chen M."/>
            <person name="Loughlin P."/>
            <person name="Pan H."/>
            <person name="Lin S."/>
            <person name="Li N."/>
            <person name="Shaw J."/>
            <person name="Prado M."/>
            <person name="Sherman C."/>
            <person name="Li X."/>
            <person name="Tang J."/>
            <person name="Blankenship R."/>
            <person name="Zhao T."/>
            <person name="Touchman J."/>
            <person name="Sattley M."/>
        </authorList>
    </citation>
    <scope>NUCLEOTIDE SEQUENCE [LARGE SCALE GENOMIC DNA]</scope>
    <source>
        <strain evidence="3 4">ANT.BR</strain>
    </source>
</reference>